<dbReference type="InterPro" id="IPR005807">
    <property type="entry name" value="SecE_bac"/>
</dbReference>
<dbReference type="GO" id="GO:0008320">
    <property type="term" value="F:protein transmembrane transporter activity"/>
    <property type="evidence" value="ECO:0007669"/>
    <property type="project" value="UniProtKB-UniRule"/>
</dbReference>
<name>A0A1F6C3W7_9BACT</name>
<dbReference type="NCBIfam" id="TIGR00964">
    <property type="entry name" value="secE_bact"/>
    <property type="match status" value="1"/>
</dbReference>
<evidence type="ECO:0000256" key="8">
    <source>
        <dbReference type="ARBA" id="ARBA00023136"/>
    </source>
</evidence>
<keyword evidence="4 9" id="KW-0812">Transmembrane</keyword>
<evidence type="ECO:0000256" key="5">
    <source>
        <dbReference type="ARBA" id="ARBA00022927"/>
    </source>
</evidence>
<dbReference type="Proteomes" id="UP000176633">
    <property type="component" value="Unassembled WGS sequence"/>
</dbReference>
<comment type="caution">
    <text evidence="10">The sequence shown here is derived from an EMBL/GenBank/DDBJ whole genome shotgun (WGS) entry which is preliminary data.</text>
</comment>
<dbReference type="GO" id="GO:0005886">
    <property type="term" value="C:plasma membrane"/>
    <property type="evidence" value="ECO:0007669"/>
    <property type="project" value="UniProtKB-SubCell"/>
</dbReference>
<feature type="transmembrane region" description="Helical" evidence="9">
    <location>
        <begin position="30"/>
        <end position="56"/>
    </location>
</feature>
<keyword evidence="5 9" id="KW-0653">Protein transport</keyword>
<evidence type="ECO:0000256" key="7">
    <source>
        <dbReference type="ARBA" id="ARBA00023010"/>
    </source>
</evidence>
<dbReference type="GO" id="GO:0009306">
    <property type="term" value="P:protein secretion"/>
    <property type="evidence" value="ECO:0007669"/>
    <property type="project" value="UniProtKB-UniRule"/>
</dbReference>
<dbReference type="PANTHER" id="PTHR33910">
    <property type="entry name" value="PROTEIN TRANSLOCASE SUBUNIT SECE"/>
    <property type="match status" value="1"/>
</dbReference>
<comment type="subunit">
    <text evidence="9">Component of the Sec protein translocase complex. Heterotrimer consisting of SecY, SecE and SecG subunits. The heterotrimers can form oligomers, although 1 heterotrimer is thought to be able to translocate proteins. Interacts with the ribosome. Interacts with SecDF, and other proteins may be involved. Interacts with SecA.</text>
</comment>
<keyword evidence="3 9" id="KW-1003">Cell membrane</keyword>
<dbReference type="GO" id="GO:0006605">
    <property type="term" value="P:protein targeting"/>
    <property type="evidence" value="ECO:0007669"/>
    <property type="project" value="UniProtKB-UniRule"/>
</dbReference>
<reference evidence="10 11" key="1">
    <citation type="journal article" date="2016" name="Nat. Commun.">
        <title>Thousands of microbial genomes shed light on interconnected biogeochemical processes in an aquifer system.</title>
        <authorList>
            <person name="Anantharaman K."/>
            <person name="Brown C.T."/>
            <person name="Hug L.A."/>
            <person name="Sharon I."/>
            <person name="Castelle C.J."/>
            <person name="Probst A.J."/>
            <person name="Thomas B.C."/>
            <person name="Singh A."/>
            <person name="Wilkins M.J."/>
            <person name="Karaoz U."/>
            <person name="Brodie E.L."/>
            <person name="Williams K.H."/>
            <person name="Hubbard S.S."/>
            <person name="Banfield J.F."/>
        </authorList>
    </citation>
    <scope>NUCLEOTIDE SEQUENCE [LARGE SCALE GENOMIC DNA]</scope>
</reference>
<comment type="function">
    <text evidence="9">Essential subunit of the Sec protein translocation channel SecYEG. Clamps together the 2 halves of SecY. May contact the channel plug during translocation.</text>
</comment>
<keyword evidence="2 9" id="KW-0813">Transport</keyword>
<evidence type="ECO:0000256" key="4">
    <source>
        <dbReference type="ARBA" id="ARBA00022692"/>
    </source>
</evidence>
<protein>
    <recommendedName>
        <fullName evidence="9">Protein translocase subunit SecE</fullName>
    </recommendedName>
</protein>
<dbReference type="Gene3D" id="1.20.5.1030">
    <property type="entry name" value="Preprotein translocase secy subunit"/>
    <property type="match status" value="1"/>
</dbReference>
<dbReference type="PANTHER" id="PTHR33910:SF1">
    <property type="entry name" value="PROTEIN TRANSLOCASE SUBUNIT SECE"/>
    <property type="match status" value="1"/>
</dbReference>
<dbReference type="AlphaFoldDB" id="A0A1F6C3W7"/>
<dbReference type="EMBL" id="MFKM01000003">
    <property type="protein sequence ID" value="OGG43884.1"/>
    <property type="molecule type" value="Genomic_DNA"/>
</dbReference>
<dbReference type="GO" id="GO:0043952">
    <property type="term" value="P:protein transport by the Sec complex"/>
    <property type="evidence" value="ECO:0007669"/>
    <property type="project" value="UniProtKB-UniRule"/>
</dbReference>
<dbReference type="HAMAP" id="MF_00422">
    <property type="entry name" value="SecE"/>
    <property type="match status" value="1"/>
</dbReference>
<dbReference type="Pfam" id="PF00584">
    <property type="entry name" value="SecE"/>
    <property type="match status" value="1"/>
</dbReference>
<organism evidence="10 11">
    <name type="scientific">Candidatus Jorgensenbacteria bacterium RIFCSPLOWO2_12_FULL_42_11</name>
    <dbReference type="NCBI Taxonomy" id="1798473"/>
    <lineage>
        <taxon>Bacteria</taxon>
        <taxon>Candidatus Joergenseniibacteriota</taxon>
    </lineage>
</organism>
<evidence type="ECO:0000256" key="2">
    <source>
        <dbReference type="ARBA" id="ARBA00022448"/>
    </source>
</evidence>
<evidence type="ECO:0000313" key="10">
    <source>
        <dbReference type="EMBL" id="OGG43884.1"/>
    </source>
</evidence>
<evidence type="ECO:0000256" key="9">
    <source>
        <dbReference type="HAMAP-Rule" id="MF_00422"/>
    </source>
</evidence>
<dbReference type="InterPro" id="IPR001901">
    <property type="entry name" value="Translocase_SecE/Sec61-g"/>
</dbReference>
<dbReference type="InterPro" id="IPR038379">
    <property type="entry name" value="SecE_sf"/>
</dbReference>
<proteinExistence type="inferred from homology"/>
<sequence>MFTKIKNFLQEARQEFKRINWPTRQETIRYTVFVFGFSAAMAFFLGLLDFAFLYLLKKFFIKF</sequence>
<keyword evidence="7 9" id="KW-0811">Translocation</keyword>
<evidence type="ECO:0000256" key="3">
    <source>
        <dbReference type="ARBA" id="ARBA00022475"/>
    </source>
</evidence>
<keyword evidence="8 9" id="KW-0472">Membrane</keyword>
<evidence type="ECO:0000256" key="1">
    <source>
        <dbReference type="ARBA" id="ARBA00004370"/>
    </source>
</evidence>
<comment type="similarity">
    <text evidence="9">Belongs to the SecE/SEC61-gamma family.</text>
</comment>
<accession>A0A1F6C3W7</accession>
<evidence type="ECO:0000313" key="11">
    <source>
        <dbReference type="Proteomes" id="UP000176633"/>
    </source>
</evidence>
<comment type="subcellular location">
    <subcellularLocation>
        <location evidence="9">Cell membrane</location>
        <topology evidence="9">Single-pass membrane protein</topology>
    </subcellularLocation>
    <subcellularLocation>
        <location evidence="1">Membrane</location>
    </subcellularLocation>
</comment>
<dbReference type="GO" id="GO:0065002">
    <property type="term" value="P:intracellular protein transmembrane transport"/>
    <property type="evidence" value="ECO:0007669"/>
    <property type="project" value="UniProtKB-UniRule"/>
</dbReference>
<evidence type="ECO:0000256" key="6">
    <source>
        <dbReference type="ARBA" id="ARBA00022989"/>
    </source>
</evidence>
<dbReference type="STRING" id="1798473.A3G50_00385"/>
<gene>
    <name evidence="9" type="primary">secE</name>
    <name evidence="10" type="ORF">A3G50_00385</name>
</gene>
<keyword evidence="6 9" id="KW-1133">Transmembrane helix</keyword>